<evidence type="ECO:0000313" key="1">
    <source>
        <dbReference type="EMBL" id="KAI7738122.1"/>
    </source>
</evidence>
<keyword evidence="2" id="KW-1185">Reference proteome</keyword>
<reference evidence="1" key="1">
    <citation type="submission" date="2022-06" db="EMBL/GenBank/DDBJ databases">
        <title>Uncovering the hologenomic basis of an extraordinary plant invasion.</title>
        <authorList>
            <person name="Bieker V.C."/>
            <person name="Martin M.D."/>
            <person name="Gilbert T."/>
            <person name="Hodgins K."/>
            <person name="Battlay P."/>
            <person name="Petersen B."/>
            <person name="Wilson J."/>
        </authorList>
    </citation>
    <scope>NUCLEOTIDE SEQUENCE</scope>
    <source>
        <strain evidence="1">AA19_3_7</strain>
        <tissue evidence="1">Leaf</tissue>
    </source>
</reference>
<gene>
    <name evidence="1" type="ORF">M8C21_014531</name>
</gene>
<dbReference type="Proteomes" id="UP001206925">
    <property type="component" value="Unassembled WGS sequence"/>
</dbReference>
<comment type="caution">
    <text evidence="1">The sequence shown here is derived from an EMBL/GenBank/DDBJ whole genome shotgun (WGS) entry which is preliminary data.</text>
</comment>
<dbReference type="AlphaFoldDB" id="A0AAD5CAA0"/>
<organism evidence="1 2">
    <name type="scientific">Ambrosia artemisiifolia</name>
    <name type="common">Common ragweed</name>
    <dbReference type="NCBI Taxonomy" id="4212"/>
    <lineage>
        <taxon>Eukaryota</taxon>
        <taxon>Viridiplantae</taxon>
        <taxon>Streptophyta</taxon>
        <taxon>Embryophyta</taxon>
        <taxon>Tracheophyta</taxon>
        <taxon>Spermatophyta</taxon>
        <taxon>Magnoliopsida</taxon>
        <taxon>eudicotyledons</taxon>
        <taxon>Gunneridae</taxon>
        <taxon>Pentapetalae</taxon>
        <taxon>asterids</taxon>
        <taxon>campanulids</taxon>
        <taxon>Asterales</taxon>
        <taxon>Asteraceae</taxon>
        <taxon>Asteroideae</taxon>
        <taxon>Heliantheae alliance</taxon>
        <taxon>Heliantheae</taxon>
        <taxon>Ambrosia</taxon>
    </lineage>
</organism>
<evidence type="ECO:0000313" key="2">
    <source>
        <dbReference type="Proteomes" id="UP001206925"/>
    </source>
</evidence>
<feature type="non-terminal residue" evidence="1">
    <location>
        <position position="1"/>
    </location>
</feature>
<protein>
    <submittedName>
        <fullName evidence="1">Uncharacterized protein</fullName>
    </submittedName>
</protein>
<dbReference type="EMBL" id="JAMZMK010008871">
    <property type="protein sequence ID" value="KAI7738122.1"/>
    <property type="molecule type" value="Genomic_DNA"/>
</dbReference>
<name>A0AAD5CAA0_AMBAR</name>
<proteinExistence type="predicted"/>
<accession>A0AAD5CAA0</accession>
<sequence>HGCRYCLTSSESWLDGLKAFWFLLEIKLKPLQVLHPYVLVCNHLQYREDS</sequence>